<dbReference type="SUPFAM" id="SSF48150">
    <property type="entry name" value="DNA-glycosylase"/>
    <property type="match status" value="1"/>
</dbReference>
<evidence type="ECO:0000313" key="17">
    <source>
        <dbReference type="EnsemblMetazoa" id="XP_793669"/>
    </source>
</evidence>
<evidence type="ECO:0000256" key="3">
    <source>
        <dbReference type="ARBA" id="ARBA00022485"/>
    </source>
</evidence>
<dbReference type="GO" id="GO:0006289">
    <property type="term" value="P:nucleotide-excision repair"/>
    <property type="evidence" value="ECO:0000318"/>
    <property type="project" value="GO_Central"/>
</dbReference>
<dbReference type="GO" id="GO:0051539">
    <property type="term" value="F:4 iron, 4 sulfur cluster binding"/>
    <property type="evidence" value="ECO:0007669"/>
    <property type="project" value="UniProtKB-KW"/>
</dbReference>
<dbReference type="OrthoDB" id="2099276at2759"/>
<dbReference type="FunFam" id="1.10.1670.10:FF:000003">
    <property type="entry name" value="Endonuclease III homolog"/>
    <property type="match status" value="1"/>
</dbReference>
<dbReference type="InterPro" id="IPR023170">
    <property type="entry name" value="HhH_base_excis_C"/>
</dbReference>
<keyword evidence="8" id="KW-0408">Iron</keyword>
<keyword evidence="9" id="KW-0411">Iron-sulfur</keyword>
<evidence type="ECO:0000313" key="18">
    <source>
        <dbReference type="Proteomes" id="UP000007110"/>
    </source>
</evidence>
<feature type="compositionally biased region" description="Basic and acidic residues" evidence="15">
    <location>
        <begin position="142"/>
        <end position="155"/>
    </location>
</feature>
<dbReference type="FunFam" id="1.10.340.30:FF:000005">
    <property type="entry name" value="Endonuclease III-like protein 1"/>
    <property type="match status" value="1"/>
</dbReference>
<keyword evidence="5 14" id="KW-0227">DNA damage</keyword>
<dbReference type="GO" id="GO:0003677">
    <property type="term" value="F:DNA binding"/>
    <property type="evidence" value="ECO:0007669"/>
    <property type="project" value="UniProtKB-UniRule"/>
</dbReference>
<keyword evidence="7" id="KW-0809">Transit peptide</keyword>
<evidence type="ECO:0000256" key="9">
    <source>
        <dbReference type="ARBA" id="ARBA00023014"/>
    </source>
</evidence>
<feature type="compositionally biased region" description="Low complexity" evidence="15">
    <location>
        <begin position="110"/>
        <end position="137"/>
    </location>
</feature>
<dbReference type="Pfam" id="PF00633">
    <property type="entry name" value="HHH"/>
    <property type="match status" value="1"/>
</dbReference>
<dbReference type="InterPro" id="IPR003265">
    <property type="entry name" value="HhH-GPD_domain"/>
</dbReference>
<evidence type="ECO:0000256" key="11">
    <source>
        <dbReference type="ARBA" id="ARBA00023239"/>
    </source>
</evidence>
<dbReference type="GO" id="GO:0140078">
    <property type="term" value="F:class I DNA-(apurinic or apyrimidinic site) endonuclease activity"/>
    <property type="evidence" value="ECO:0007669"/>
    <property type="project" value="UniProtKB-EC"/>
</dbReference>
<evidence type="ECO:0000256" key="10">
    <source>
        <dbReference type="ARBA" id="ARBA00023204"/>
    </source>
</evidence>
<dbReference type="GO" id="GO:0005634">
    <property type="term" value="C:nucleus"/>
    <property type="evidence" value="ECO:0000318"/>
    <property type="project" value="GO_Central"/>
</dbReference>
<accession>A0A7M7RH34</accession>
<proteinExistence type="inferred from homology"/>
<keyword evidence="12 14" id="KW-0326">Glycosidase</keyword>
<evidence type="ECO:0000256" key="1">
    <source>
        <dbReference type="ARBA" id="ARBA00001966"/>
    </source>
</evidence>
<evidence type="ECO:0000256" key="5">
    <source>
        <dbReference type="ARBA" id="ARBA00022763"/>
    </source>
</evidence>
<comment type="function">
    <text evidence="14">Bifunctional DNA N-glycosylase with associated apurinic/apyrimidinic (AP) lyase function that catalyzes the first step in base excision repair (BER), the primary repair pathway for the repair of oxidative DNA damage. The DNA N-glycosylase activity releases the damaged DNA base from DNA by cleaving the N-glycosidic bond, leaving an AP site. The AP lyase activity cleaves the phosphodiester bond 3' to the AP site by a beta-elimination. Primarily recognizes and repairs oxidative base damage of pyrimidines.</text>
</comment>
<dbReference type="SMART" id="SM00525">
    <property type="entry name" value="FES"/>
    <property type="match status" value="1"/>
</dbReference>
<dbReference type="InterPro" id="IPR004036">
    <property type="entry name" value="Endonuclease-III-like_CS2"/>
</dbReference>
<evidence type="ECO:0000256" key="6">
    <source>
        <dbReference type="ARBA" id="ARBA00022801"/>
    </source>
</evidence>
<dbReference type="Pfam" id="PF00730">
    <property type="entry name" value="HhH-GPD"/>
    <property type="match status" value="1"/>
</dbReference>
<dbReference type="HAMAP" id="MF_03183">
    <property type="entry name" value="Endonuclease_III_Nth"/>
    <property type="match status" value="1"/>
</dbReference>
<sequence>MLVARFSCGTLRRAVIMTSSSTMSTDAVVLSPYFRGRTTRSRASKFGMLEMTRPRSLHNEVEKPLHKSTADSGERDDHDDRLGVKQRHIKIAYESNNPNSHAVKKMKAQSSVKTSTSSKLSSASISDPPENSESNNNKMKSGKRELSQQDQDGKSKRSLVQKQRVGKSSKASVSKRETSTDCAMSEDTSDGKEKGKKNGWEPEMWRDQLENLREMRKNKDAPVDSMGAEKICDSSAAPEVYRYHVLLSLMLSSQTKDQVTSAAMVKLRSHGLTVDNILKTPEAKIGELIYPVGFWKRKADFIKRTTQILKDQYQGDIPPSLKELIQLPGVGPKMAHIVMDVGWNQITGIGVDTHVHRISNRLKWVQKETKTPEATRVSLEDWLPRDLWSEVNVLLVGFGQQTCLPVGPRCLECLNKDICPFGKQEIKRKSPLKTSPVKKNTKTSP</sequence>
<organism evidence="17 18">
    <name type="scientific">Strongylocentrotus purpuratus</name>
    <name type="common">Purple sea urchin</name>
    <dbReference type="NCBI Taxonomy" id="7668"/>
    <lineage>
        <taxon>Eukaryota</taxon>
        <taxon>Metazoa</taxon>
        <taxon>Echinodermata</taxon>
        <taxon>Eleutherozoa</taxon>
        <taxon>Echinozoa</taxon>
        <taxon>Echinoidea</taxon>
        <taxon>Euechinoidea</taxon>
        <taxon>Echinacea</taxon>
        <taxon>Camarodonta</taxon>
        <taxon>Echinidea</taxon>
        <taxon>Strongylocentrotidae</taxon>
        <taxon>Strongylocentrotus</taxon>
    </lineage>
</organism>
<evidence type="ECO:0000256" key="15">
    <source>
        <dbReference type="SAM" id="MobiDB-lite"/>
    </source>
</evidence>
<keyword evidence="10 14" id="KW-0234">DNA repair</keyword>
<evidence type="ECO:0000256" key="12">
    <source>
        <dbReference type="ARBA" id="ARBA00023295"/>
    </source>
</evidence>
<evidence type="ECO:0000256" key="4">
    <source>
        <dbReference type="ARBA" id="ARBA00022723"/>
    </source>
</evidence>
<comment type="similarity">
    <text evidence="2 14">Belongs to the Nth/MutY family.</text>
</comment>
<dbReference type="InterPro" id="IPR003651">
    <property type="entry name" value="Endonuclease3_FeS-loop_motif"/>
</dbReference>
<feature type="region of interest" description="Disordered" evidence="15">
    <location>
        <begin position="45"/>
        <end position="203"/>
    </location>
</feature>
<evidence type="ECO:0000256" key="13">
    <source>
        <dbReference type="ARBA" id="ARBA00044632"/>
    </source>
</evidence>
<reference evidence="18" key="1">
    <citation type="submission" date="2015-02" db="EMBL/GenBank/DDBJ databases">
        <title>Genome sequencing for Strongylocentrotus purpuratus.</title>
        <authorList>
            <person name="Murali S."/>
            <person name="Liu Y."/>
            <person name="Vee V."/>
            <person name="English A."/>
            <person name="Wang M."/>
            <person name="Skinner E."/>
            <person name="Han Y."/>
            <person name="Muzny D.M."/>
            <person name="Worley K.C."/>
            <person name="Gibbs R.A."/>
        </authorList>
    </citation>
    <scope>NUCLEOTIDE SEQUENCE</scope>
</reference>
<dbReference type="GO" id="GO:0003906">
    <property type="term" value="F:DNA-(apurinic or apyrimidinic site) endonuclease activity"/>
    <property type="evidence" value="ECO:0000318"/>
    <property type="project" value="GO_Central"/>
</dbReference>
<feature type="compositionally biased region" description="Basic and acidic residues" evidence="15">
    <location>
        <begin position="189"/>
        <end position="203"/>
    </location>
</feature>
<comment type="cofactor">
    <cofactor evidence="1">
        <name>[4Fe-4S] cluster</name>
        <dbReference type="ChEBI" id="CHEBI:49883"/>
    </cofactor>
</comment>
<keyword evidence="4" id="KW-0479">Metal-binding</keyword>
<protein>
    <recommendedName>
        <fullName evidence="14">Endonuclease III homolog</fullName>
        <ecNumber evidence="14">3.2.2.-</ecNumber>
        <ecNumber evidence="14">4.2.99.18</ecNumber>
    </recommendedName>
    <alternativeName>
        <fullName evidence="14">Bifunctional DNA N-glycosylase/DNA-(apurinic or apyrimidinic site) lyase</fullName>
        <shortName evidence="14">DNA glycosylase/AP lyase</shortName>
    </alternativeName>
</protein>
<dbReference type="InterPro" id="IPR000445">
    <property type="entry name" value="HhH_motif"/>
</dbReference>
<dbReference type="PANTHER" id="PTHR43286:SF1">
    <property type="entry name" value="ENDONUCLEASE III-LIKE PROTEIN 1"/>
    <property type="match status" value="1"/>
</dbReference>
<dbReference type="GO" id="GO:0005739">
    <property type="term" value="C:mitochondrion"/>
    <property type="evidence" value="ECO:0007669"/>
    <property type="project" value="UniProtKB-SubCell"/>
</dbReference>
<feature type="compositionally biased region" description="Basic and acidic residues" evidence="15">
    <location>
        <begin position="57"/>
        <end position="83"/>
    </location>
</feature>
<evidence type="ECO:0000256" key="7">
    <source>
        <dbReference type="ARBA" id="ARBA00022946"/>
    </source>
</evidence>
<feature type="domain" description="HhH-GPD" evidence="16">
    <location>
        <begin position="251"/>
        <end position="401"/>
    </location>
</feature>
<dbReference type="GO" id="GO:0006285">
    <property type="term" value="P:base-excision repair, AP site formation"/>
    <property type="evidence" value="ECO:0000318"/>
    <property type="project" value="GO_Central"/>
</dbReference>
<dbReference type="Gene3D" id="1.10.340.30">
    <property type="entry name" value="Hypothetical protein, domain 2"/>
    <property type="match status" value="1"/>
</dbReference>
<dbReference type="PROSITE" id="PS01155">
    <property type="entry name" value="ENDONUCLEASE_III_2"/>
    <property type="match status" value="1"/>
</dbReference>
<reference evidence="17" key="2">
    <citation type="submission" date="2021-01" db="UniProtKB">
        <authorList>
            <consortium name="EnsemblMetazoa"/>
        </authorList>
    </citation>
    <scope>IDENTIFICATION</scope>
</reference>
<dbReference type="SMART" id="SM00478">
    <property type="entry name" value="ENDO3c"/>
    <property type="match status" value="1"/>
</dbReference>
<comment type="catalytic activity">
    <reaction evidence="13 14">
        <text>2'-deoxyribonucleotide-(2'-deoxyribose 5'-phosphate)-2'-deoxyribonucleotide-DNA = a 3'-end 2'-deoxyribonucleotide-(2,3-dehydro-2,3-deoxyribose 5'-phosphate)-DNA + a 5'-end 5'-phospho-2'-deoxyribonucleoside-DNA + H(+)</text>
        <dbReference type="Rhea" id="RHEA:66592"/>
        <dbReference type="Rhea" id="RHEA-COMP:13180"/>
        <dbReference type="Rhea" id="RHEA-COMP:16897"/>
        <dbReference type="Rhea" id="RHEA-COMP:17067"/>
        <dbReference type="ChEBI" id="CHEBI:15378"/>
        <dbReference type="ChEBI" id="CHEBI:136412"/>
        <dbReference type="ChEBI" id="CHEBI:157695"/>
        <dbReference type="ChEBI" id="CHEBI:167181"/>
        <dbReference type="EC" id="4.2.99.18"/>
    </reaction>
</comment>
<comment type="caution">
    <text evidence="14">Lacks conserved residue(s) required for the propagation of feature annotation.</text>
</comment>
<dbReference type="FunCoup" id="A0A7M7RH34">
    <property type="interactions" value="1233"/>
</dbReference>
<keyword evidence="18" id="KW-1185">Reference proteome</keyword>
<dbReference type="AlphaFoldDB" id="A0A7M7RH34"/>
<feature type="compositionally biased region" description="Basic residues" evidence="15">
    <location>
        <begin position="156"/>
        <end position="167"/>
    </location>
</feature>
<keyword evidence="14" id="KW-0539">Nucleus</keyword>
<dbReference type="GO" id="GO:0046872">
    <property type="term" value="F:metal ion binding"/>
    <property type="evidence" value="ECO:0007669"/>
    <property type="project" value="UniProtKB-KW"/>
</dbReference>
<dbReference type="PANTHER" id="PTHR43286">
    <property type="entry name" value="ENDONUCLEASE III-LIKE PROTEIN 1"/>
    <property type="match status" value="1"/>
</dbReference>
<dbReference type="InterPro" id="IPR011257">
    <property type="entry name" value="DNA_glycosylase"/>
</dbReference>
<dbReference type="InParanoid" id="A0A7M7RH34"/>
<keyword evidence="3" id="KW-0004">4Fe-4S</keyword>
<evidence type="ECO:0000259" key="16">
    <source>
        <dbReference type="SMART" id="SM00478"/>
    </source>
</evidence>
<dbReference type="InterPro" id="IPR030841">
    <property type="entry name" value="NTH1"/>
</dbReference>
<dbReference type="Proteomes" id="UP000007110">
    <property type="component" value="Unassembled WGS sequence"/>
</dbReference>
<evidence type="ECO:0000256" key="8">
    <source>
        <dbReference type="ARBA" id="ARBA00023004"/>
    </source>
</evidence>
<dbReference type="OMA" id="KICDSSA"/>
<name>A0A7M7RH34_STRPU</name>
<evidence type="ECO:0000256" key="2">
    <source>
        <dbReference type="ARBA" id="ARBA00008343"/>
    </source>
</evidence>
<dbReference type="EnsemblMetazoa" id="XM_788576">
    <property type="protein sequence ID" value="XP_793669"/>
    <property type="gene ID" value="LOC588914"/>
</dbReference>
<keyword evidence="14" id="KW-0496">Mitochondrion</keyword>
<dbReference type="CDD" id="cd00056">
    <property type="entry name" value="ENDO3c"/>
    <property type="match status" value="1"/>
</dbReference>
<gene>
    <name evidence="14" type="primary">NTH1</name>
</gene>
<comment type="subcellular location">
    <subcellularLocation>
        <location evidence="14">Nucleus</location>
    </subcellularLocation>
    <subcellularLocation>
        <location evidence="14">Mitochondrion</location>
    </subcellularLocation>
</comment>
<dbReference type="EC" id="3.2.2.-" evidence="14"/>
<keyword evidence="11 14" id="KW-0456">Lyase</keyword>
<keyword evidence="6 14" id="KW-0378">Hydrolase</keyword>
<dbReference type="EC" id="4.2.99.18" evidence="14"/>
<evidence type="ECO:0000256" key="14">
    <source>
        <dbReference type="HAMAP-Rule" id="MF_03183"/>
    </source>
</evidence>
<dbReference type="GO" id="GO:0000703">
    <property type="term" value="F:oxidized pyrimidine nucleobase lesion DNA N-glycosylase activity"/>
    <property type="evidence" value="ECO:0000318"/>
    <property type="project" value="GO_Central"/>
</dbReference>
<dbReference type="Gene3D" id="1.10.1670.10">
    <property type="entry name" value="Helix-hairpin-Helix base-excision DNA repair enzymes (C-terminal)"/>
    <property type="match status" value="1"/>
</dbReference>